<dbReference type="GO" id="GO:0005200">
    <property type="term" value="F:structural constituent of cytoskeleton"/>
    <property type="evidence" value="ECO:0007669"/>
    <property type="project" value="InterPro"/>
</dbReference>
<evidence type="ECO:0000256" key="6">
    <source>
        <dbReference type="ARBA" id="ARBA00022701"/>
    </source>
</evidence>
<evidence type="ECO:0000256" key="8">
    <source>
        <dbReference type="ARBA" id="ARBA00022741"/>
    </source>
</evidence>
<evidence type="ECO:0000256" key="3">
    <source>
        <dbReference type="ARBA" id="ARBA00009636"/>
    </source>
</evidence>
<evidence type="ECO:0000256" key="12">
    <source>
        <dbReference type="ARBA" id="ARBA00034296"/>
    </source>
</evidence>
<dbReference type="Pfam" id="PF03953">
    <property type="entry name" value="Tubulin_C"/>
    <property type="match status" value="1"/>
</dbReference>
<dbReference type="InterPro" id="IPR023123">
    <property type="entry name" value="Tubulin_C"/>
</dbReference>
<dbReference type="SMART" id="SM00864">
    <property type="entry name" value="Tubulin"/>
    <property type="match status" value="1"/>
</dbReference>
<dbReference type="SUPFAM" id="SSF52490">
    <property type="entry name" value="Tubulin nucleotide-binding domain-like"/>
    <property type="match status" value="1"/>
</dbReference>
<dbReference type="OrthoDB" id="8249012at2759"/>
<dbReference type="PRINTS" id="PR01163">
    <property type="entry name" value="BETATUBULIN"/>
</dbReference>
<organism evidence="15 16">
    <name type="scientific">Pleurotus ostreatus</name>
    <name type="common">Oyster mushroom</name>
    <name type="synonym">White-rot fungus</name>
    <dbReference type="NCBI Taxonomy" id="5322"/>
    <lineage>
        <taxon>Eukaryota</taxon>
        <taxon>Fungi</taxon>
        <taxon>Dikarya</taxon>
        <taxon>Basidiomycota</taxon>
        <taxon>Agaricomycotina</taxon>
        <taxon>Agaricomycetes</taxon>
        <taxon>Agaricomycetidae</taxon>
        <taxon>Agaricales</taxon>
        <taxon>Pleurotineae</taxon>
        <taxon>Pleurotaceae</taxon>
        <taxon>Pleurotus</taxon>
    </lineage>
</organism>
<dbReference type="RefSeq" id="XP_036628985.1">
    <property type="nucleotide sequence ID" value="XM_036779596.1"/>
</dbReference>
<evidence type="ECO:0000256" key="4">
    <source>
        <dbReference type="ARBA" id="ARBA00011747"/>
    </source>
</evidence>
<keyword evidence="7" id="KW-0479">Metal-binding</keyword>
<comment type="cofactor">
    <cofactor evidence="1">
        <name>Mg(2+)</name>
        <dbReference type="ChEBI" id="CHEBI:18420"/>
    </cofactor>
</comment>
<dbReference type="Gene3D" id="3.30.1330.20">
    <property type="entry name" value="Tubulin/FtsZ, C-terminal domain"/>
    <property type="match status" value="1"/>
</dbReference>
<accession>A0A8H6ZSH6</accession>
<evidence type="ECO:0000259" key="14">
    <source>
        <dbReference type="SMART" id="SM00865"/>
    </source>
</evidence>
<dbReference type="Pfam" id="PF07350">
    <property type="entry name" value="Gig2-like"/>
    <property type="match status" value="1"/>
</dbReference>
<dbReference type="InterPro" id="IPR010856">
    <property type="entry name" value="Gig2-like"/>
</dbReference>
<dbReference type="AlphaFoldDB" id="A0A8H6ZSH6"/>
<proteinExistence type="inferred from homology"/>
<dbReference type="InterPro" id="IPR000217">
    <property type="entry name" value="Tubulin"/>
</dbReference>
<keyword evidence="16" id="KW-1185">Reference proteome</keyword>
<dbReference type="InterPro" id="IPR036525">
    <property type="entry name" value="Tubulin/FtsZ_GTPase_sf"/>
</dbReference>
<protein>
    <submittedName>
        <fullName evidence="15">Uncharacterized protein</fullName>
    </submittedName>
</protein>
<evidence type="ECO:0000256" key="5">
    <source>
        <dbReference type="ARBA" id="ARBA00022490"/>
    </source>
</evidence>
<keyword evidence="8" id="KW-0547">Nucleotide-binding</keyword>
<reference evidence="15" key="1">
    <citation type="submission" date="2019-07" db="EMBL/GenBank/DDBJ databases">
        <authorList>
            <person name="Palmer J.M."/>
        </authorList>
    </citation>
    <scope>NUCLEOTIDE SEQUENCE</scope>
    <source>
        <strain evidence="15">PC9</strain>
    </source>
</reference>
<dbReference type="Gene3D" id="2.60.120.330">
    <property type="entry name" value="B-lactam Antibiotic, Isopenicillin N Synthase, Chain"/>
    <property type="match status" value="1"/>
</dbReference>
<evidence type="ECO:0000256" key="7">
    <source>
        <dbReference type="ARBA" id="ARBA00022723"/>
    </source>
</evidence>
<evidence type="ECO:0000256" key="11">
    <source>
        <dbReference type="ARBA" id="ARBA00023212"/>
    </source>
</evidence>
<dbReference type="Gene3D" id="3.40.50.1440">
    <property type="entry name" value="Tubulin/FtsZ, GTPase domain"/>
    <property type="match status" value="1"/>
</dbReference>
<keyword evidence="11" id="KW-0206">Cytoskeleton</keyword>
<dbReference type="GO" id="GO:0005874">
    <property type="term" value="C:microtubule"/>
    <property type="evidence" value="ECO:0007669"/>
    <property type="project" value="UniProtKB-KW"/>
</dbReference>
<dbReference type="InterPro" id="IPR017975">
    <property type="entry name" value="Tubulin_CS"/>
</dbReference>
<evidence type="ECO:0000256" key="9">
    <source>
        <dbReference type="ARBA" id="ARBA00022842"/>
    </source>
</evidence>
<dbReference type="GeneID" id="59379920"/>
<evidence type="ECO:0000259" key="13">
    <source>
        <dbReference type="SMART" id="SM00864"/>
    </source>
</evidence>
<dbReference type="PRINTS" id="PR01161">
    <property type="entry name" value="TUBULIN"/>
</dbReference>
<sequence>MLSREIINIQAGQAGNQVGESFWEMLLAEHGLDKSGLYVGSDPQQIERAGVYFTEVNPDGHSKYVPRSVQVDLEAGVCNRILGGPLGHLFRPNTFLTGEVGAGNNWAKGFYTEGAELVDSILEIVRQQAENCESLQGFQLLHSLGGGTGAGLGSLLLSKLREEYPDRMLATFSILPSPKVSETVVEPYNALLSIHQLVDSGDLTFCIDNEALYDISMRTLKVKAPTFPDLNGVNYRAGDVRGQHESALPRAAERLHFLMPSYAPLYDPKAKQFQKSSVPELVQQLFDRRNLLVACDPRYGRYLTAATIFRGKNGSRDVDVAIRDLQTKNSAQFVEWIPDNVSVSLCSVPPVGQTQAATALINSTSIQELFKRTLTGFSAMYKRGAFLHWYTGEGMDTMEFTEAESNVQDLIAEYQQASITFSSFGRATSHIVYLCSIKKLALTKTKKLRFRIMETGLNGGMPPRFVDLKQEIASSYPDFEQRATKAWNEILVALEEVTKSIAEGGSESIAQVNFSQLDSLTSSEIESIKRKGCVVIRDVVDDAEARGWKDALEEFIKSNPDVEGVPPDNKQFFQLFWTKSQVLARSHPNMLAAQVWANNLYHIKSGRTPEGVDLSTPLSYADRFRIRRPGIRWDVHPPHVDGGAIERWQDEQFRTCFTDILSGNWRAHDPYDLEGRLNARSSLYGRPNQSTVFRTFQGWLALSETAPTQGTLKVFPDVLISNAYLILRPFFRPRVTEDPQALLDPQNWAFDISTPEFPGIFPRDGGFAGPRPTPALHPHLRLDQTMTSVPAVKPGDMVFWHCDVIHSVEEEHTGQEDSAVMYIPAVPSTPQNEAYVKGQFDDFVKGKRPADFPKGQDEIGFVGVGRPEDVVNPLGRRAMGAPVEVM</sequence>
<dbReference type="VEuPathDB" id="FungiDB:PC9H_010102"/>
<dbReference type="GO" id="GO:0046872">
    <property type="term" value="F:metal ion binding"/>
    <property type="evidence" value="ECO:0007669"/>
    <property type="project" value="UniProtKB-KW"/>
</dbReference>
<dbReference type="InterPro" id="IPR003008">
    <property type="entry name" value="Tubulin_FtsZ_GTPase"/>
</dbReference>
<dbReference type="InterPro" id="IPR008280">
    <property type="entry name" value="Tub_FtsZ_C"/>
</dbReference>
<dbReference type="InterPro" id="IPR002453">
    <property type="entry name" value="Beta_tubulin"/>
</dbReference>
<dbReference type="EMBL" id="JACETU010000007">
    <property type="protein sequence ID" value="KAF7424791.1"/>
    <property type="molecule type" value="Genomic_DNA"/>
</dbReference>
<dbReference type="CDD" id="cd02187">
    <property type="entry name" value="beta_tubulin"/>
    <property type="match status" value="1"/>
</dbReference>
<evidence type="ECO:0000313" key="15">
    <source>
        <dbReference type="EMBL" id="KAF7424791.1"/>
    </source>
</evidence>
<keyword evidence="10" id="KW-0342">GTP-binding</keyword>
<name>A0A8H6ZSH6_PLEOS</name>
<evidence type="ECO:0000313" key="16">
    <source>
        <dbReference type="Proteomes" id="UP000623687"/>
    </source>
</evidence>
<dbReference type="GO" id="GO:0003924">
    <property type="term" value="F:GTPase activity"/>
    <property type="evidence" value="ECO:0007669"/>
    <property type="project" value="InterPro"/>
</dbReference>
<dbReference type="GO" id="GO:0007017">
    <property type="term" value="P:microtubule-based process"/>
    <property type="evidence" value="ECO:0007669"/>
    <property type="project" value="InterPro"/>
</dbReference>
<feature type="domain" description="Tubulin/FtsZ GTPase" evidence="13">
    <location>
        <begin position="49"/>
        <end position="252"/>
    </location>
</feature>
<keyword evidence="9" id="KW-0460">Magnesium</keyword>
<comment type="function">
    <text evidence="12">Tubulin is the major constituent of microtubules, a cylinder consisting of laterally associated linear protofilaments composed of alpha- and beta-tubulin heterodimers. Microtubules grow by the addition of GTP-tubulin dimers to the microtubule end, where a stabilizing cap forms. Below the cap, tubulin dimers are in GDP-bound state, owing to GTPase activity of alpha-tubulin.</text>
</comment>
<dbReference type="InterPro" id="IPR027443">
    <property type="entry name" value="IPNS-like_sf"/>
</dbReference>
<comment type="subunit">
    <text evidence="4">Dimer of alpha and beta chains. A typical microtubule is a hollow water-filled tube with an outer diameter of 25 nm and an inner diameter of 15 nM. Alpha-beta heterodimers associate head-to-tail to form protofilaments running lengthwise along the microtubule wall with the beta-tubulin subunit facing the microtubule plus end conferring a structural polarity. Microtubules usually have 13 protofilaments but different protofilament numbers can be found in some organisms and specialized cells.</text>
</comment>
<dbReference type="FunFam" id="3.30.1330.20:FF:000009">
    <property type="entry name" value="Tubulin beta chain"/>
    <property type="match status" value="1"/>
</dbReference>
<dbReference type="InterPro" id="IPR018316">
    <property type="entry name" value="Tubulin/FtsZ_2-layer-sand-dom"/>
</dbReference>
<gene>
    <name evidence="15" type="ORF">PC9H_010102</name>
</gene>
<dbReference type="GO" id="GO:0005525">
    <property type="term" value="F:GTP binding"/>
    <property type="evidence" value="ECO:0007669"/>
    <property type="project" value="UniProtKB-KW"/>
</dbReference>
<feature type="domain" description="Tubulin/FtsZ 2-layer sandwich" evidence="14">
    <location>
        <begin position="253"/>
        <end position="375"/>
    </location>
</feature>
<dbReference type="Gene3D" id="1.10.287.600">
    <property type="entry name" value="Helix hairpin bin"/>
    <property type="match status" value="1"/>
</dbReference>
<keyword evidence="5" id="KW-0963">Cytoplasm</keyword>
<comment type="caution">
    <text evidence="15">The sequence shown here is derived from an EMBL/GenBank/DDBJ whole genome shotgun (WGS) entry which is preliminary data.</text>
</comment>
<dbReference type="InterPro" id="IPR037103">
    <property type="entry name" value="Tubulin/FtsZ-like_C"/>
</dbReference>
<dbReference type="SUPFAM" id="SSF51197">
    <property type="entry name" value="Clavaminate synthase-like"/>
    <property type="match status" value="1"/>
</dbReference>
<dbReference type="SMART" id="SM00865">
    <property type="entry name" value="Tubulin_C"/>
    <property type="match status" value="1"/>
</dbReference>
<evidence type="ECO:0000256" key="2">
    <source>
        <dbReference type="ARBA" id="ARBA00004245"/>
    </source>
</evidence>
<dbReference type="Proteomes" id="UP000623687">
    <property type="component" value="Unassembled WGS sequence"/>
</dbReference>
<keyword evidence="6" id="KW-0493">Microtubule</keyword>
<evidence type="ECO:0000256" key="1">
    <source>
        <dbReference type="ARBA" id="ARBA00001946"/>
    </source>
</evidence>
<dbReference type="Pfam" id="PF00091">
    <property type="entry name" value="Tubulin"/>
    <property type="match status" value="1"/>
</dbReference>
<dbReference type="PANTHER" id="PTHR11588">
    <property type="entry name" value="TUBULIN"/>
    <property type="match status" value="1"/>
</dbReference>
<evidence type="ECO:0000256" key="10">
    <source>
        <dbReference type="ARBA" id="ARBA00023134"/>
    </source>
</evidence>
<comment type="similarity">
    <text evidence="3">Belongs to the tubulin family.</text>
</comment>
<dbReference type="PROSITE" id="PS00227">
    <property type="entry name" value="TUBULIN"/>
    <property type="match status" value="1"/>
</dbReference>
<dbReference type="SUPFAM" id="SSF55307">
    <property type="entry name" value="Tubulin C-terminal domain-like"/>
    <property type="match status" value="1"/>
</dbReference>
<comment type="subcellular location">
    <subcellularLocation>
        <location evidence="2">Cytoplasm</location>
        <location evidence="2">Cytoskeleton</location>
    </subcellularLocation>
</comment>